<comment type="subcellular location">
    <subcellularLocation>
        <location evidence="2">Secreted</location>
    </subcellularLocation>
</comment>
<dbReference type="Gene3D" id="3.40.50.1820">
    <property type="entry name" value="alpha/beta hydrolase"/>
    <property type="match status" value="2"/>
</dbReference>
<dbReference type="PANTHER" id="PTHR34043">
    <property type="entry name" value="ALPHA/BETA-HYDROLASES SUPERFAMILY PROTEIN"/>
    <property type="match status" value="1"/>
</dbReference>
<feature type="chain" id="PRO_5045260014" description="triacylglycerol lipase" evidence="8">
    <location>
        <begin position="26"/>
        <end position="391"/>
    </location>
</feature>
<name>A0ABW0PKY3_9BURK</name>
<protein>
    <recommendedName>
        <fullName evidence="3">triacylglycerol lipase</fullName>
        <ecNumber evidence="3">3.1.1.3</ecNumber>
    </recommendedName>
</protein>
<evidence type="ECO:0000256" key="2">
    <source>
        <dbReference type="ARBA" id="ARBA00004613"/>
    </source>
</evidence>
<evidence type="ECO:0000313" key="10">
    <source>
        <dbReference type="EMBL" id="MFC5513350.1"/>
    </source>
</evidence>
<keyword evidence="5 8" id="KW-0732">Signal</keyword>
<dbReference type="SUPFAM" id="SSF53474">
    <property type="entry name" value="alpha/beta-Hydrolases"/>
    <property type="match status" value="1"/>
</dbReference>
<dbReference type="Proteomes" id="UP001596031">
    <property type="component" value="Unassembled WGS sequence"/>
</dbReference>
<keyword evidence="4" id="KW-0964">Secreted</keyword>
<evidence type="ECO:0000256" key="3">
    <source>
        <dbReference type="ARBA" id="ARBA00013279"/>
    </source>
</evidence>
<keyword evidence="6" id="KW-0378">Hydrolase</keyword>
<evidence type="ECO:0000259" key="9">
    <source>
        <dbReference type="Pfam" id="PF24708"/>
    </source>
</evidence>
<evidence type="ECO:0000256" key="4">
    <source>
        <dbReference type="ARBA" id="ARBA00022525"/>
    </source>
</evidence>
<dbReference type="InterPro" id="IPR056304">
    <property type="entry name" value="Lip-like_C"/>
</dbReference>
<dbReference type="EMBL" id="JBHSMS010000067">
    <property type="protein sequence ID" value="MFC5513350.1"/>
    <property type="molecule type" value="Genomic_DNA"/>
</dbReference>
<evidence type="ECO:0000256" key="6">
    <source>
        <dbReference type="ARBA" id="ARBA00022801"/>
    </source>
</evidence>
<evidence type="ECO:0000256" key="5">
    <source>
        <dbReference type="ARBA" id="ARBA00022729"/>
    </source>
</evidence>
<feature type="domain" description="Lipase-like C-terminal" evidence="9">
    <location>
        <begin position="27"/>
        <end position="201"/>
    </location>
</feature>
<proteinExistence type="predicted"/>
<sequence length="391" mass="43201">MPHAIRILCCALALLLTQWAGPVRAANDDPIVLVHGFLGFGPDRFTRSGFLYWGGKGNIAEHLRRHKGPRTVFTAVVGAIGSNRARAAELYAQLKGGCVDDGARHAAADRSPKAVKCWAADPRDNPEGYPPALYPAWDAAHPLHMIGHSQGGTTIRALVELLEHGDAQAGDGELYRGGKLGWIRSVTTISTPHDGTTLRDAVLDILPALNAPLRDWLLADLANWELAPDGARHFNAWARTSPRVYYFSVGTQATEAGAACCNDTDRRIAPFQDRSYHYPREDMFSYYKTYAGEWIVPSLFQRGMGGYTQEAPGRVRIDSRWFANDGVVNTVSMRAPAGHPVRDFDGVAVRGSWNFLGTYRRYDHFDILNWPNQGPSANRIYERVSDILFGL</sequence>
<dbReference type="PANTHER" id="PTHR34043:SF3">
    <property type="entry name" value="ALPHA_BETA-HYDROLASES SUPERFAMILY PROTEIN"/>
    <property type="match status" value="1"/>
</dbReference>
<dbReference type="InterPro" id="IPR029058">
    <property type="entry name" value="AB_hydrolase_fold"/>
</dbReference>
<accession>A0ABW0PKY3</accession>
<organism evidence="10 11">
    <name type="scientific">Massilia jejuensis</name>
    <dbReference type="NCBI Taxonomy" id="648894"/>
    <lineage>
        <taxon>Bacteria</taxon>
        <taxon>Pseudomonadati</taxon>
        <taxon>Pseudomonadota</taxon>
        <taxon>Betaproteobacteria</taxon>
        <taxon>Burkholderiales</taxon>
        <taxon>Oxalobacteraceae</taxon>
        <taxon>Telluria group</taxon>
        <taxon>Massilia</taxon>
    </lineage>
</organism>
<gene>
    <name evidence="10" type="ORF">ACFPOU_19830</name>
</gene>
<evidence type="ECO:0000256" key="8">
    <source>
        <dbReference type="SAM" id="SignalP"/>
    </source>
</evidence>
<keyword evidence="11" id="KW-1185">Reference proteome</keyword>
<feature type="signal peptide" evidence="8">
    <location>
        <begin position="1"/>
        <end position="25"/>
    </location>
</feature>
<comment type="catalytic activity">
    <reaction evidence="1">
        <text>a triacylglycerol + H2O = a diacylglycerol + a fatty acid + H(+)</text>
        <dbReference type="Rhea" id="RHEA:12044"/>
        <dbReference type="ChEBI" id="CHEBI:15377"/>
        <dbReference type="ChEBI" id="CHEBI:15378"/>
        <dbReference type="ChEBI" id="CHEBI:17855"/>
        <dbReference type="ChEBI" id="CHEBI:18035"/>
        <dbReference type="ChEBI" id="CHEBI:28868"/>
        <dbReference type="EC" id="3.1.1.3"/>
    </reaction>
</comment>
<dbReference type="Pfam" id="PF24708">
    <property type="entry name" value="Lip_C"/>
    <property type="match status" value="1"/>
</dbReference>
<evidence type="ECO:0000313" key="11">
    <source>
        <dbReference type="Proteomes" id="UP001596031"/>
    </source>
</evidence>
<evidence type="ECO:0000256" key="1">
    <source>
        <dbReference type="ARBA" id="ARBA00001024"/>
    </source>
</evidence>
<keyword evidence="7" id="KW-0443">Lipid metabolism</keyword>
<comment type="caution">
    <text evidence="10">The sequence shown here is derived from an EMBL/GenBank/DDBJ whole genome shotgun (WGS) entry which is preliminary data.</text>
</comment>
<dbReference type="EC" id="3.1.1.3" evidence="3"/>
<reference evidence="11" key="1">
    <citation type="journal article" date="2019" name="Int. J. Syst. Evol. Microbiol.">
        <title>The Global Catalogue of Microorganisms (GCM) 10K type strain sequencing project: providing services to taxonomists for standard genome sequencing and annotation.</title>
        <authorList>
            <consortium name="The Broad Institute Genomics Platform"/>
            <consortium name="The Broad Institute Genome Sequencing Center for Infectious Disease"/>
            <person name="Wu L."/>
            <person name="Ma J."/>
        </authorList>
    </citation>
    <scope>NUCLEOTIDE SEQUENCE [LARGE SCALE GENOMIC DNA]</scope>
    <source>
        <strain evidence="11">CCUG 38813</strain>
    </source>
</reference>
<evidence type="ECO:0000256" key="7">
    <source>
        <dbReference type="ARBA" id="ARBA00023098"/>
    </source>
</evidence>
<dbReference type="RefSeq" id="WP_379725354.1">
    <property type="nucleotide sequence ID" value="NZ_JBHSMS010000067.1"/>
</dbReference>